<protein>
    <submittedName>
        <fullName evidence="1">Uncharacterized protein</fullName>
    </submittedName>
</protein>
<accession>A0A5B7DAT6</accession>
<sequence>MTTPSLLLSCPRNYKGTTSLRGPHSVTQSPLGLNISRQVLHAHREVRLNSSLGSIVTPRLLLWQD</sequence>
<proteinExistence type="predicted"/>
<evidence type="ECO:0000313" key="1">
    <source>
        <dbReference type="EMBL" id="MPC18471.1"/>
    </source>
</evidence>
<reference evidence="1 2" key="1">
    <citation type="submission" date="2019-05" db="EMBL/GenBank/DDBJ databases">
        <title>Another draft genome of Portunus trituberculatus and its Hox gene families provides insights of decapod evolution.</title>
        <authorList>
            <person name="Jeong J.-H."/>
            <person name="Song I."/>
            <person name="Kim S."/>
            <person name="Choi T."/>
            <person name="Kim D."/>
            <person name="Ryu S."/>
            <person name="Kim W."/>
        </authorList>
    </citation>
    <scope>NUCLEOTIDE SEQUENCE [LARGE SCALE GENOMIC DNA]</scope>
    <source>
        <tissue evidence="1">Muscle</tissue>
    </source>
</reference>
<name>A0A5B7DAT6_PORTR</name>
<organism evidence="1 2">
    <name type="scientific">Portunus trituberculatus</name>
    <name type="common">Swimming crab</name>
    <name type="synonym">Neptunus trituberculatus</name>
    <dbReference type="NCBI Taxonomy" id="210409"/>
    <lineage>
        <taxon>Eukaryota</taxon>
        <taxon>Metazoa</taxon>
        <taxon>Ecdysozoa</taxon>
        <taxon>Arthropoda</taxon>
        <taxon>Crustacea</taxon>
        <taxon>Multicrustacea</taxon>
        <taxon>Malacostraca</taxon>
        <taxon>Eumalacostraca</taxon>
        <taxon>Eucarida</taxon>
        <taxon>Decapoda</taxon>
        <taxon>Pleocyemata</taxon>
        <taxon>Brachyura</taxon>
        <taxon>Eubrachyura</taxon>
        <taxon>Portunoidea</taxon>
        <taxon>Portunidae</taxon>
        <taxon>Portuninae</taxon>
        <taxon>Portunus</taxon>
    </lineage>
</organism>
<comment type="caution">
    <text evidence="1">The sequence shown here is derived from an EMBL/GenBank/DDBJ whole genome shotgun (WGS) entry which is preliminary data.</text>
</comment>
<keyword evidence="2" id="KW-1185">Reference proteome</keyword>
<dbReference type="EMBL" id="VSRR010000683">
    <property type="protein sequence ID" value="MPC18471.1"/>
    <property type="molecule type" value="Genomic_DNA"/>
</dbReference>
<dbReference type="AlphaFoldDB" id="A0A5B7DAT6"/>
<dbReference type="Proteomes" id="UP000324222">
    <property type="component" value="Unassembled WGS sequence"/>
</dbReference>
<gene>
    <name evidence="1" type="ORF">E2C01_011358</name>
</gene>
<evidence type="ECO:0000313" key="2">
    <source>
        <dbReference type="Proteomes" id="UP000324222"/>
    </source>
</evidence>